<comment type="caution">
    <text evidence="6">The sequence shown here is derived from an EMBL/GenBank/DDBJ whole genome shotgun (WGS) entry which is preliminary data.</text>
</comment>
<evidence type="ECO:0000256" key="4">
    <source>
        <dbReference type="ARBA" id="ARBA00022833"/>
    </source>
</evidence>
<dbReference type="Gene3D" id="3.40.630.10">
    <property type="entry name" value="Zn peptidases"/>
    <property type="match status" value="1"/>
</dbReference>
<evidence type="ECO:0000256" key="3">
    <source>
        <dbReference type="ARBA" id="ARBA00022801"/>
    </source>
</evidence>
<evidence type="ECO:0000313" key="7">
    <source>
        <dbReference type="Proteomes" id="UP001212602"/>
    </source>
</evidence>
<proteinExistence type="predicted"/>
<dbReference type="PIRSF" id="PIRSF039012">
    <property type="entry name" value="ASP"/>
    <property type="match status" value="1"/>
</dbReference>
<gene>
    <name evidence="6" type="ORF">PGB34_12080</name>
</gene>
<accession>A0AAE3NB70</accession>
<evidence type="ECO:0000256" key="1">
    <source>
        <dbReference type="ARBA" id="ARBA00001947"/>
    </source>
</evidence>
<dbReference type="EMBL" id="JAQIPB010000004">
    <property type="protein sequence ID" value="MDA7417102.1"/>
    <property type="molecule type" value="Genomic_DNA"/>
</dbReference>
<keyword evidence="7" id="KW-1185">Reference proteome</keyword>
<feature type="domain" description="Succinylglutamate desuccinylase/Aspartoacylase catalytic" evidence="5">
    <location>
        <begin position="48"/>
        <end position="234"/>
    </location>
</feature>
<dbReference type="GO" id="GO:0016811">
    <property type="term" value="F:hydrolase activity, acting on carbon-nitrogen (but not peptide) bonds, in linear amides"/>
    <property type="evidence" value="ECO:0007669"/>
    <property type="project" value="InterPro"/>
</dbReference>
<keyword evidence="3" id="KW-0378">Hydrolase</keyword>
<protein>
    <submittedName>
        <fullName evidence="6">Succinylglutamate desuccinylase/aspartoacylase family protein</fullName>
    </submittedName>
</protein>
<keyword evidence="4" id="KW-0862">Zinc</keyword>
<dbReference type="AlphaFoldDB" id="A0AAE3NB70"/>
<dbReference type="CDD" id="cd06252">
    <property type="entry name" value="M14_ASTE_ASPA-like"/>
    <property type="match status" value="1"/>
</dbReference>
<evidence type="ECO:0000313" key="6">
    <source>
        <dbReference type="EMBL" id="MDA7417102.1"/>
    </source>
</evidence>
<dbReference type="RefSeq" id="WP_271428348.1">
    <property type="nucleotide sequence ID" value="NZ_JAQIPB010000004.1"/>
</dbReference>
<dbReference type="GO" id="GO:0016788">
    <property type="term" value="F:hydrolase activity, acting on ester bonds"/>
    <property type="evidence" value="ECO:0007669"/>
    <property type="project" value="InterPro"/>
</dbReference>
<dbReference type="InterPro" id="IPR055438">
    <property type="entry name" value="AstE_AspA_cat"/>
</dbReference>
<reference evidence="6" key="1">
    <citation type="submission" date="2023-01" db="EMBL/GenBank/DDBJ databases">
        <title>Xenophilus mangrovi sp. nov., isolated from soil of Mangrove nature reserve.</title>
        <authorList>
            <person name="Xu S."/>
            <person name="Liu Z."/>
            <person name="Xu Y."/>
        </authorList>
    </citation>
    <scope>NUCLEOTIDE SEQUENCE</scope>
    <source>
        <strain evidence="6">YW8</strain>
    </source>
</reference>
<evidence type="ECO:0000256" key="2">
    <source>
        <dbReference type="ARBA" id="ARBA00022723"/>
    </source>
</evidence>
<organism evidence="6 7">
    <name type="scientific">Xenophilus arseniciresistens</name>
    <dbReference type="NCBI Taxonomy" id="1283306"/>
    <lineage>
        <taxon>Bacteria</taxon>
        <taxon>Pseudomonadati</taxon>
        <taxon>Pseudomonadota</taxon>
        <taxon>Betaproteobacteria</taxon>
        <taxon>Burkholderiales</taxon>
        <taxon>Comamonadaceae</taxon>
        <taxon>Xenophilus</taxon>
    </lineage>
</organism>
<dbReference type="PANTHER" id="PTHR37326:SF1">
    <property type="entry name" value="BLL3975 PROTEIN"/>
    <property type="match status" value="1"/>
</dbReference>
<dbReference type="InterPro" id="IPR053138">
    <property type="entry name" value="N-alpha-Ac-DABA_deacetylase"/>
</dbReference>
<dbReference type="PANTHER" id="PTHR37326">
    <property type="entry name" value="BLL3975 PROTEIN"/>
    <property type="match status" value="1"/>
</dbReference>
<keyword evidence="2" id="KW-0479">Metal-binding</keyword>
<evidence type="ECO:0000259" key="5">
    <source>
        <dbReference type="Pfam" id="PF24827"/>
    </source>
</evidence>
<name>A0AAE3NB70_9BURK</name>
<dbReference type="Pfam" id="PF24827">
    <property type="entry name" value="AstE_AspA_cat"/>
    <property type="match status" value="1"/>
</dbReference>
<dbReference type="Proteomes" id="UP001212602">
    <property type="component" value="Unassembled WGS sequence"/>
</dbReference>
<comment type="cofactor">
    <cofactor evidence="1">
        <name>Zn(2+)</name>
        <dbReference type="ChEBI" id="CHEBI:29105"/>
    </cofactor>
</comment>
<dbReference type="SUPFAM" id="SSF53187">
    <property type="entry name" value="Zn-dependent exopeptidases"/>
    <property type="match status" value="1"/>
</dbReference>
<sequence length="330" mass="35043">MSNSRVKIDIPLDVDGKHVGYARLPHSVHRSAYGWLPIPIVSIRNGMGRTVLVMAGTHGDEYEGRIAASRLIQSIDPTSVQGQIIILPMANFPAAKEGLRVSPLDGGNLNRTFPGDAQGSITSVIAHFITTELVARADVVLDLHSGGTSLNYLPSTVSLAGDAPELLEKSKDLMQVFGAPYGILHEGRGGTGSSHDAAVQAGAIRIGTEFGGKGYADPGLRQLCEEGVRRTLSYLGVLRGECFAPAGPVQFVRVPPSAYVYADATGLFESQVALGTKVKAGDLAGWTYFPEEPLRPPQAARFQIDGIVICERSMAPCEIGDCLFHLGVPV</sequence>
<dbReference type="InterPro" id="IPR043795">
    <property type="entry name" value="N-alpha-Ac-DABA-like"/>
</dbReference>
<dbReference type="GO" id="GO:0046872">
    <property type="term" value="F:metal ion binding"/>
    <property type="evidence" value="ECO:0007669"/>
    <property type="project" value="UniProtKB-KW"/>
</dbReference>